<reference evidence="2 3" key="1">
    <citation type="submission" date="2018-03" db="EMBL/GenBank/DDBJ databases">
        <title>Genomic Encyclopedia of Type Strains, Phase III (KMG-III): the genomes of soil and plant-associated and newly described type strains.</title>
        <authorList>
            <person name="Whitman W."/>
        </authorList>
    </citation>
    <scope>NUCLEOTIDE SEQUENCE [LARGE SCALE GENOMIC DNA]</scope>
    <source>
        <strain evidence="2 3">CGMCC 1.9313</strain>
    </source>
</reference>
<dbReference type="OrthoDB" id="9759099at2"/>
<dbReference type="GO" id="GO:0005506">
    <property type="term" value="F:iron ion binding"/>
    <property type="evidence" value="ECO:0007669"/>
    <property type="project" value="InterPro"/>
</dbReference>
<comment type="caution">
    <text evidence="2">The sequence shown here is derived from an EMBL/GenBank/DDBJ whole genome shotgun (WGS) entry which is preliminary data.</text>
</comment>
<organism evidence="2 3">
    <name type="scientific">Arcticibacter pallidicorallinus</name>
    <dbReference type="NCBI Taxonomy" id="1259464"/>
    <lineage>
        <taxon>Bacteria</taxon>
        <taxon>Pseudomonadati</taxon>
        <taxon>Bacteroidota</taxon>
        <taxon>Sphingobacteriia</taxon>
        <taxon>Sphingobacteriales</taxon>
        <taxon>Sphingobacteriaceae</taxon>
        <taxon>Arcticibacter</taxon>
    </lineage>
</organism>
<dbReference type="PANTHER" id="PTHR11908:SF153">
    <property type="entry name" value="DEHYDROGENASE"/>
    <property type="match status" value="1"/>
</dbReference>
<proteinExistence type="predicted"/>
<dbReference type="SUPFAM" id="SSF54665">
    <property type="entry name" value="CO dehydrogenase molybdoprotein N-domain-like"/>
    <property type="match status" value="1"/>
</dbReference>
<dbReference type="InterPro" id="IPR008274">
    <property type="entry name" value="AldOxase/xan_DH_MoCoBD1"/>
</dbReference>
<evidence type="ECO:0000313" key="3">
    <source>
        <dbReference type="Proteomes" id="UP000238034"/>
    </source>
</evidence>
<feature type="domain" description="Aldehyde oxidase/xanthine dehydrogenase a/b hammerhead" evidence="1">
    <location>
        <begin position="22"/>
        <end position="138"/>
    </location>
</feature>
<gene>
    <name evidence="2" type="ORF">B0I27_10511</name>
</gene>
<dbReference type="EMBL" id="PVTH01000005">
    <property type="protein sequence ID" value="PRY52545.1"/>
    <property type="molecule type" value="Genomic_DNA"/>
</dbReference>
<dbReference type="Pfam" id="PF01315">
    <property type="entry name" value="Ald_Xan_dh_C"/>
    <property type="match status" value="1"/>
</dbReference>
<dbReference type="SUPFAM" id="SSF56003">
    <property type="entry name" value="Molybdenum cofactor-binding domain"/>
    <property type="match status" value="1"/>
</dbReference>
<evidence type="ECO:0000259" key="1">
    <source>
        <dbReference type="SMART" id="SM01008"/>
    </source>
</evidence>
<dbReference type="InterPro" id="IPR046867">
    <property type="entry name" value="AldOxase/xan_DH_MoCoBD2"/>
</dbReference>
<protein>
    <submittedName>
        <fullName evidence="2">Xanthine dehydrogenase YagR molybdenum-binding subunit</fullName>
    </submittedName>
</protein>
<dbReference type="AlphaFoldDB" id="A0A2T0U3Q2"/>
<dbReference type="InterPro" id="IPR036856">
    <property type="entry name" value="Ald_Oxase/Xan_DH_a/b_sf"/>
</dbReference>
<sequence length="749" mass="81787">MEKISQSVREPLHRVDSRLKVTGAAKYSAEYPLPGLVYAVLVTSTIAKGSIKSIDSKAAGNAPGVLAVISHVNAIRPPGYPADNEHPTEPSTRGQPLRVFYNNKVYFNGQPIAVVVADTFERATYAASLLKISYSKEEHRTDFHAHRDKAVLPESAKRNPRSGLADYDRGEVDGYKKAAVKLEAEYEHPAEMHNPMELQAITVHWEAHNKLTLYDKVQGTQPTQQNFAREWKLPVENVKVIAPFVGGAFGNGLHNWPHETAAIIASKMVNRPVKLMLTREQMFFMVGYRPRTWQKIGIGASADGKIVGISHSSIGQTSSYEQFTESTLQQSKMMYTAPNVSTRYRILPLDLSTPIWMRGPGEATGAFALESAMDELAYLLKMDPLTFRLANYTDSDPEKKLPWSTKFLKECFEMGSKAIGWEKRKLEPGMLSDGHWQIGYGMGVGTFGANRGGAKVRGKLYANGSLVLQSAVTDIGPGTGTAMTQVAVDHIGISAKSITFQLGNSEFPQAGNQGGSSTVNSVGSAVIAACMALKTDLLALADKHIPEFKGKSLEQVVFEKDSIRLKDKDVSMSLSELMKKSGTADLDVIEEAKPGEERKAYSMYSYSVHFAEVHVHSITGRVKVKKVVTCADAGVILNKKTAGNQMIGGVTGGIGMALQEDAVMDHRFGRYITKDLADYHVPVHADVPDIEVFFADKPDYIVDPMGTKGIGEIAIIGVAPAITNAIFNATGKRIRELPVTPDKLNITRT</sequence>
<name>A0A2T0U3Q2_9SPHI</name>
<dbReference type="InterPro" id="IPR000674">
    <property type="entry name" value="Ald_Oxase/Xan_DH_a/b"/>
</dbReference>
<accession>A0A2T0U3Q2</accession>
<dbReference type="Pfam" id="PF20256">
    <property type="entry name" value="MoCoBD_2"/>
    <property type="match status" value="1"/>
</dbReference>
<dbReference type="InterPro" id="IPR016208">
    <property type="entry name" value="Ald_Oxase/xanthine_DH-like"/>
</dbReference>
<dbReference type="Gene3D" id="3.30.365.10">
    <property type="entry name" value="Aldehyde oxidase/xanthine dehydrogenase, molybdopterin binding domain"/>
    <property type="match status" value="4"/>
</dbReference>
<dbReference type="RefSeq" id="WP_106292979.1">
    <property type="nucleotide sequence ID" value="NZ_PVTH01000005.1"/>
</dbReference>
<dbReference type="GO" id="GO:0016491">
    <property type="term" value="F:oxidoreductase activity"/>
    <property type="evidence" value="ECO:0007669"/>
    <property type="project" value="InterPro"/>
</dbReference>
<dbReference type="Pfam" id="PF02738">
    <property type="entry name" value="MoCoBD_1"/>
    <property type="match status" value="1"/>
</dbReference>
<evidence type="ECO:0000313" key="2">
    <source>
        <dbReference type="EMBL" id="PRY52545.1"/>
    </source>
</evidence>
<keyword evidence="3" id="KW-1185">Reference proteome</keyword>
<dbReference type="SMART" id="SM01008">
    <property type="entry name" value="Ald_Xan_dh_C"/>
    <property type="match status" value="1"/>
</dbReference>
<dbReference type="InterPro" id="IPR037165">
    <property type="entry name" value="AldOxase/xan_DH_Mopterin-bd_sf"/>
</dbReference>
<dbReference type="PANTHER" id="PTHR11908">
    <property type="entry name" value="XANTHINE DEHYDROGENASE"/>
    <property type="match status" value="1"/>
</dbReference>
<dbReference type="Proteomes" id="UP000238034">
    <property type="component" value="Unassembled WGS sequence"/>
</dbReference>
<dbReference type="Gene3D" id="3.90.1170.50">
    <property type="entry name" value="Aldehyde oxidase/xanthine dehydrogenase, a/b hammerhead"/>
    <property type="match status" value="1"/>
</dbReference>